<evidence type="ECO:0000313" key="2">
    <source>
        <dbReference type="Proteomes" id="UP000233597"/>
    </source>
</evidence>
<protein>
    <submittedName>
        <fullName evidence="1">Uncharacterized protein</fullName>
    </submittedName>
</protein>
<gene>
    <name evidence="1" type="ORF">COO20_20770</name>
</gene>
<comment type="caution">
    <text evidence="1">The sequence shown here is derived from an EMBL/GenBank/DDBJ whole genome shotgun (WGS) entry which is preliminary data.</text>
</comment>
<dbReference type="Proteomes" id="UP000233597">
    <property type="component" value="Unassembled WGS sequence"/>
</dbReference>
<sequence length="78" mass="8989">MSKNMDTWTGWQQQFWLGLYLDLYLGLHQGRQDAGDIWSKGRETGGALCAGKNKPRHHMEWRGSHRGEFDAPILLSVF</sequence>
<dbReference type="AlphaFoldDB" id="A0A2N3KJ20"/>
<reference evidence="1 2" key="1">
    <citation type="submission" date="2017-09" db="EMBL/GenBank/DDBJ databases">
        <title>Biodiversity and function of Thalassospira species in the particle-attached aromatic-hydrocarbon-degrading consortia from the surface seawater of the South China Sea.</title>
        <authorList>
            <person name="Dong C."/>
            <person name="Liu R."/>
            <person name="Shao Z."/>
        </authorList>
    </citation>
    <scope>NUCLEOTIDE SEQUENCE [LARGE SCALE GENOMIC DNA]</scope>
    <source>
        <strain evidence="1 2">CSC1P2</strain>
    </source>
</reference>
<accession>A0A2N3KJ20</accession>
<evidence type="ECO:0000313" key="1">
    <source>
        <dbReference type="EMBL" id="PKR50577.1"/>
    </source>
</evidence>
<dbReference type="EMBL" id="NWTK01000016">
    <property type="protein sequence ID" value="PKR50577.1"/>
    <property type="molecule type" value="Genomic_DNA"/>
</dbReference>
<organism evidence="1 2">
    <name type="scientific">Thalassospira marina</name>
    <dbReference type="NCBI Taxonomy" id="2048283"/>
    <lineage>
        <taxon>Bacteria</taxon>
        <taxon>Pseudomonadati</taxon>
        <taxon>Pseudomonadota</taxon>
        <taxon>Alphaproteobacteria</taxon>
        <taxon>Rhodospirillales</taxon>
        <taxon>Thalassospiraceae</taxon>
        <taxon>Thalassospira</taxon>
    </lineage>
</organism>
<name>A0A2N3KJ20_9PROT</name>
<proteinExistence type="predicted"/>